<accession>A0A8X8WE25</accession>
<dbReference type="PANTHER" id="PTHR48045:SF34">
    <property type="entry name" value="ISOFLAVONE 7-O-GLUCOSYLTRANSFERASE 1-LIKE"/>
    <property type="match status" value="1"/>
</dbReference>
<comment type="caution">
    <text evidence="1">The sequence shown here is derived from an EMBL/GenBank/DDBJ whole genome shotgun (WGS) entry which is preliminary data.</text>
</comment>
<reference evidence="1" key="2">
    <citation type="submission" date="2020-08" db="EMBL/GenBank/DDBJ databases">
        <title>Plant Genome Project.</title>
        <authorList>
            <person name="Zhang R.-G."/>
        </authorList>
    </citation>
    <scope>NUCLEOTIDE SEQUENCE</scope>
    <source>
        <strain evidence="1">Huo1</strain>
        <tissue evidence="1">Leaf</tissue>
    </source>
</reference>
<dbReference type="SUPFAM" id="SSF53756">
    <property type="entry name" value="UDP-Glycosyltransferase/glycogen phosphorylase"/>
    <property type="match status" value="1"/>
</dbReference>
<proteinExistence type="predicted"/>
<dbReference type="AlphaFoldDB" id="A0A8X8WE25"/>
<dbReference type="Proteomes" id="UP000298416">
    <property type="component" value="Unassembled WGS sequence"/>
</dbReference>
<organism evidence="1">
    <name type="scientific">Salvia splendens</name>
    <name type="common">Scarlet sage</name>
    <dbReference type="NCBI Taxonomy" id="180675"/>
    <lineage>
        <taxon>Eukaryota</taxon>
        <taxon>Viridiplantae</taxon>
        <taxon>Streptophyta</taxon>
        <taxon>Embryophyta</taxon>
        <taxon>Tracheophyta</taxon>
        <taxon>Spermatophyta</taxon>
        <taxon>Magnoliopsida</taxon>
        <taxon>eudicotyledons</taxon>
        <taxon>Gunneridae</taxon>
        <taxon>Pentapetalae</taxon>
        <taxon>asterids</taxon>
        <taxon>lamiids</taxon>
        <taxon>Lamiales</taxon>
        <taxon>Lamiaceae</taxon>
        <taxon>Nepetoideae</taxon>
        <taxon>Mentheae</taxon>
        <taxon>Salviinae</taxon>
        <taxon>Salvia</taxon>
        <taxon>Salvia subgen. Calosphace</taxon>
        <taxon>core Calosphace</taxon>
    </lineage>
</organism>
<evidence type="ECO:0000313" key="2">
    <source>
        <dbReference type="Proteomes" id="UP000298416"/>
    </source>
</evidence>
<protein>
    <submittedName>
        <fullName evidence="1">Uncharacterized protein</fullName>
    </submittedName>
</protein>
<sequence length="89" mass="10189">MVTWCSQLEGMNAKMIEDVWRIEVRVRGNENGIVESGEIWRCIEEVMDGGVKSVEFKENANKWKRLVREAAAENESSTMNLKAFLDHAS</sequence>
<dbReference type="EMBL" id="PNBA02000018">
    <property type="protein sequence ID" value="KAG6393435.1"/>
    <property type="molecule type" value="Genomic_DNA"/>
</dbReference>
<reference evidence="1" key="1">
    <citation type="submission" date="2018-01" db="EMBL/GenBank/DDBJ databases">
        <authorList>
            <person name="Mao J.F."/>
        </authorList>
    </citation>
    <scope>NUCLEOTIDE SEQUENCE</scope>
    <source>
        <strain evidence="1">Huo1</strain>
        <tissue evidence="1">Leaf</tissue>
    </source>
</reference>
<keyword evidence="2" id="KW-1185">Reference proteome</keyword>
<evidence type="ECO:0000313" key="1">
    <source>
        <dbReference type="EMBL" id="KAG6393435.1"/>
    </source>
</evidence>
<name>A0A8X8WE25_SALSN</name>
<gene>
    <name evidence="1" type="ORF">SASPL_147676</name>
</gene>
<dbReference type="PANTHER" id="PTHR48045">
    <property type="entry name" value="UDP-GLYCOSYLTRANSFERASE 72B1"/>
    <property type="match status" value="1"/>
</dbReference>
<dbReference type="Gene3D" id="3.40.50.2000">
    <property type="entry name" value="Glycogen Phosphorylase B"/>
    <property type="match status" value="1"/>
</dbReference>